<dbReference type="PANTHER" id="PTHR34137">
    <property type="entry name" value="EXODEOXYRIBONUCLEASE 7 SMALL SUBUNIT"/>
    <property type="match status" value="1"/>
</dbReference>
<dbReference type="InterPro" id="IPR037004">
    <property type="entry name" value="Exonuc_VII_ssu_sf"/>
</dbReference>
<dbReference type="EMBL" id="CP006939">
    <property type="protein sequence ID" value="AHC15290.1"/>
    <property type="molecule type" value="Genomic_DNA"/>
</dbReference>
<proteinExistence type="inferred from homology"/>
<dbReference type="Proteomes" id="UP000018680">
    <property type="component" value="Chromosome"/>
</dbReference>
<comment type="function">
    <text evidence="6">Bidirectionally degrades single-stranded DNA into large acid-insoluble oligonucleotides, which are then degraded further into small acid-soluble oligonucleotides.</text>
</comment>
<dbReference type="Pfam" id="PF02609">
    <property type="entry name" value="Exonuc_VII_S"/>
    <property type="match status" value="1"/>
</dbReference>
<dbReference type="NCBIfam" id="TIGR01280">
    <property type="entry name" value="xseB"/>
    <property type="match status" value="1"/>
</dbReference>
<comment type="catalytic activity">
    <reaction evidence="6">
        <text>Exonucleolytic cleavage in either 5'- to 3'- or 3'- to 5'-direction to yield nucleoside 5'-phosphates.</text>
        <dbReference type="EC" id="3.1.11.6"/>
    </reaction>
</comment>
<sequence length="83" mass="9320">MKSFEERLERLEQISNTIRTGDVELQEATKLFEEGIELAKGLEKELSAVEGKIEKLVKAPAGKDEPAVLDLFPELDNFTGEEE</sequence>
<dbReference type="STRING" id="1307761.L21SP2_1917"/>
<dbReference type="RefSeq" id="WP_024268207.1">
    <property type="nucleotide sequence ID" value="NC_023035.1"/>
</dbReference>
<keyword evidence="3 6" id="KW-0540">Nuclease</keyword>
<dbReference type="GO" id="GO:0008855">
    <property type="term" value="F:exodeoxyribonuclease VII activity"/>
    <property type="evidence" value="ECO:0007669"/>
    <property type="project" value="UniProtKB-UniRule"/>
</dbReference>
<dbReference type="HAMAP" id="MF_00337">
    <property type="entry name" value="Exonuc_7_S"/>
    <property type="match status" value="1"/>
</dbReference>
<dbReference type="HOGENOM" id="CLU_145918_3_0_12"/>
<evidence type="ECO:0000256" key="6">
    <source>
        <dbReference type="HAMAP-Rule" id="MF_00337"/>
    </source>
</evidence>
<dbReference type="SUPFAM" id="SSF116842">
    <property type="entry name" value="XseB-like"/>
    <property type="match status" value="1"/>
</dbReference>
<organism evidence="7 8">
    <name type="scientific">Salinispira pacifica</name>
    <dbReference type="NCBI Taxonomy" id="1307761"/>
    <lineage>
        <taxon>Bacteria</taxon>
        <taxon>Pseudomonadati</taxon>
        <taxon>Spirochaetota</taxon>
        <taxon>Spirochaetia</taxon>
        <taxon>Spirochaetales</taxon>
        <taxon>Spirochaetaceae</taxon>
        <taxon>Salinispira</taxon>
    </lineage>
</organism>
<reference evidence="7 8" key="1">
    <citation type="journal article" date="2015" name="Stand. Genomic Sci.">
        <title>Complete genome sequence and description of Salinispira pacifica gen. nov., sp. nov., a novel spirochaete isolated form a hypersaline microbial mat.</title>
        <authorList>
            <person name="Ben Hania W."/>
            <person name="Joseph M."/>
            <person name="Schumann P."/>
            <person name="Bunk B."/>
            <person name="Fiebig A."/>
            <person name="Sproer C."/>
            <person name="Klenk H.P."/>
            <person name="Fardeau M.L."/>
            <person name="Spring S."/>
        </authorList>
    </citation>
    <scope>NUCLEOTIDE SEQUENCE [LARGE SCALE GENOMIC DNA]</scope>
    <source>
        <strain evidence="7 8">L21-RPul-D2</strain>
    </source>
</reference>
<dbReference type="InterPro" id="IPR003761">
    <property type="entry name" value="Exonuc_VII_S"/>
</dbReference>
<name>V5WI40_9SPIO</name>
<dbReference type="PANTHER" id="PTHR34137:SF1">
    <property type="entry name" value="EXODEOXYRIBONUCLEASE 7 SMALL SUBUNIT"/>
    <property type="match status" value="1"/>
</dbReference>
<evidence type="ECO:0000256" key="5">
    <source>
        <dbReference type="ARBA" id="ARBA00022839"/>
    </source>
</evidence>
<keyword evidence="5 6" id="KW-0269">Exonuclease</keyword>
<keyword evidence="2 6" id="KW-0963">Cytoplasm</keyword>
<evidence type="ECO:0000313" key="8">
    <source>
        <dbReference type="Proteomes" id="UP000018680"/>
    </source>
</evidence>
<evidence type="ECO:0000256" key="3">
    <source>
        <dbReference type="ARBA" id="ARBA00022722"/>
    </source>
</evidence>
<dbReference type="GO" id="GO:0006308">
    <property type="term" value="P:DNA catabolic process"/>
    <property type="evidence" value="ECO:0007669"/>
    <property type="project" value="UniProtKB-UniRule"/>
</dbReference>
<keyword evidence="8" id="KW-1185">Reference proteome</keyword>
<protein>
    <recommendedName>
        <fullName evidence="6">Exodeoxyribonuclease 7 small subunit</fullName>
        <ecNumber evidence="6">3.1.11.6</ecNumber>
    </recommendedName>
    <alternativeName>
        <fullName evidence="6">Exodeoxyribonuclease VII small subunit</fullName>
        <shortName evidence="6">Exonuclease VII small subunit</shortName>
    </alternativeName>
</protein>
<accession>V5WI40</accession>
<evidence type="ECO:0000313" key="7">
    <source>
        <dbReference type="EMBL" id="AHC15290.1"/>
    </source>
</evidence>
<dbReference type="EC" id="3.1.11.6" evidence="6"/>
<evidence type="ECO:0000256" key="2">
    <source>
        <dbReference type="ARBA" id="ARBA00022490"/>
    </source>
</evidence>
<dbReference type="AlphaFoldDB" id="V5WI40"/>
<dbReference type="KEGG" id="slr:L21SP2_1917"/>
<dbReference type="GO" id="GO:0005829">
    <property type="term" value="C:cytosol"/>
    <property type="evidence" value="ECO:0007669"/>
    <property type="project" value="TreeGrafter"/>
</dbReference>
<keyword evidence="4 6" id="KW-0378">Hydrolase</keyword>
<dbReference type="OrthoDB" id="5591562at2"/>
<comment type="similarity">
    <text evidence="1 6">Belongs to the XseB family.</text>
</comment>
<dbReference type="eggNOG" id="COG1722">
    <property type="taxonomic scope" value="Bacteria"/>
</dbReference>
<evidence type="ECO:0000256" key="1">
    <source>
        <dbReference type="ARBA" id="ARBA00009998"/>
    </source>
</evidence>
<comment type="subcellular location">
    <subcellularLocation>
        <location evidence="6">Cytoplasm</location>
    </subcellularLocation>
</comment>
<evidence type="ECO:0000256" key="4">
    <source>
        <dbReference type="ARBA" id="ARBA00022801"/>
    </source>
</evidence>
<comment type="subunit">
    <text evidence="6">Heterooligomer composed of large and small subunits.</text>
</comment>
<gene>
    <name evidence="6" type="primary">xseB</name>
    <name evidence="7" type="ORF">L21SP2_1917</name>
</gene>
<dbReference type="Gene3D" id="1.10.287.1040">
    <property type="entry name" value="Exonuclease VII, small subunit"/>
    <property type="match status" value="1"/>
</dbReference>
<dbReference type="GO" id="GO:0009318">
    <property type="term" value="C:exodeoxyribonuclease VII complex"/>
    <property type="evidence" value="ECO:0007669"/>
    <property type="project" value="UniProtKB-UniRule"/>
</dbReference>